<feature type="transmembrane region" description="Helical" evidence="7">
    <location>
        <begin position="57"/>
        <end position="83"/>
    </location>
</feature>
<evidence type="ECO:0000313" key="9">
    <source>
        <dbReference type="EMBL" id="CAF1200665.1"/>
    </source>
</evidence>
<evidence type="ECO:0000256" key="6">
    <source>
        <dbReference type="ARBA" id="ARBA00023315"/>
    </source>
</evidence>
<dbReference type="InterPro" id="IPR001594">
    <property type="entry name" value="Palmitoyltrfase_DHHC"/>
</dbReference>
<evidence type="ECO:0000259" key="8">
    <source>
        <dbReference type="Pfam" id="PF01529"/>
    </source>
</evidence>
<evidence type="ECO:0000313" key="10">
    <source>
        <dbReference type="EMBL" id="CAF3788849.1"/>
    </source>
</evidence>
<dbReference type="InterPro" id="IPR039859">
    <property type="entry name" value="PFA4/ZDH16/20/ERF2-like"/>
</dbReference>
<comment type="similarity">
    <text evidence="7">Belongs to the DHHC palmitoyltransferase family.</text>
</comment>
<feature type="domain" description="Palmitoyltransferase DHHC" evidence="8">
    <location>
        <begin position="130"/>
        <end position="241"/>
    </location>
</feature>
<dbReference type="Proteomes" id="UP000663881">
    <property type="component" value="Unassembled WGS sequence"/>
</dbReference>
<feature type="transmembrane region" description="Helical" evidence="7">
    <location>
        <begin position="202"/>
        <end position="231"/>
    </location>
</feature>
<keyword evidence="3 7" id="KW-0812">Transmembrane</keyword>
<dbReference type="EC" id="2.3.1.225" evidence="7"/>
<evidence type="ECO:0000256" key="2">
    <source>
        <dbReference type="ARBA" id="ARBA00022679"/>
    </source>
</evidence>
<reference evidence="9" key="1">
    <citation type="submission" date="2021-02" db="EMBL/GenBank/DDBJ databases">
        <authorList>
            <person name="Nowell W R."/>
        </authorList>
    </citation>
    <scope>NUCLEOTIDE SEQUENCE</scope>
</reference>
<organism evidence="9 11">
    <name type="scientific">Adineta steineri</name>
    <dbReference type="NCBI Taxonomy" id="433720"/>
    <lineage>
        <taxon>Eukaryota</taxon>
        <taxon>Metazoa</taxon>
        <taxon>Spiralia</taxon>
        <taxon>Gnathifera</taxon>
        <taxon>Rotifera</taxon>
        <taxon>Eurotatoria</taxon>
        <taxon>Bdelloidea</taxon>
        <taxon>Adinetida</taxon>
        <taxon>Adinetidae</taxon>
        <taxon>Adineta</taxon>
    </lineage>
</organism>
<feature type="transmembrane region" description="Helical" evidence="7">
    <location>
        <begin position="89"/>
        <end position="106"/>
    </location>
</feature>
<accession>A0A814WFC9</accession>
<dbReference type="PANTHER" id="PTHR12246">
    <property type="entry name" value="PALMITOYLTRANSFERASE ZDHHC16"/>
    <property type="match status" value="1"/>
</dbReference>
<dbReference type="EMBL" id="CAJOAY010001075">
    <property type="protein sequence ID" value="CAF3788849.1"/>
    <property type="molecule type" value="Genomic_DNA"/>
</dbReference>
<protein>
    <recommendedName>
        <fullName evidence="7">Palmitoyltransferase</fullName>
        <ecNumber evidence="7">2.3.1.225</ecNumber>
    </recommendedName>
</protein>
<sequence>MLLSKSLPANKKSKSSSKIGPVVQDVVPRSIADGSDKKCSYTCSCCPTISNWCVKDAFGIICCFVTWSLFLYGQFVVVIIIYMSKTYSLLNFINLFSMHFLAFLALSSYCRTMFSNPGAIPLNNATSEKLHKVCQRCIKRMDHHCIFVNNCVGQNNQKYFILFTFYTCVVAIYALIFLYFHLTTCITSNWTACPAWSPPVTLFFTIILALEAFCFSIFTAIMTGIQFVCIYTDTTGVEFFRGRSKSNLKRNSFLSSLKIVFGAQIGLTWLNPYSKPTGFITQNDEHISFDT</sequence>
<evidence type="ECO:0000313" key="11">
    <source>
        <dbReference type="Proteomes" id="UP000663891"/>
    </source>
</evidence>
<evidence type="ECO:0000256" key="1">
    <source>
        <dbReference type="ARBA" id="ARBA00004141"/>
    </source>
</evidence>
<dbReference type="GO" id="GO:0019706">
    <property type="term" value="F:protein-cysteine S-palmitoyltransferase activity"/>
    <property type="evidence" value="ECO:0007669"/>
    <property type="project" value="UniProtKB-EC"/>
</dbReference>
<keyword evidence="5 7" id="KW-0472">Membrane</keyword>
<dbReference type="GO" id="GO:0016020">
    <property type="term" value="C:membrane"/>
    <property type="evidence" value="ECO:0007669"/>
    <property type="project" value="UniProtKB-SubCell"/>
</dbReference>
<keyword evidence="4 7" id="KW-1133">Transmembrane helix</keyword>
<gene>
    <name evidence="10" type="ORF">OKA104_LOCUS17778</name>
    <name evidence="9" type="ORF">VCS650_LOCUS25606</name>
</gene>
<name>A0A814WFC9_9BILA</name>
<dbReference type="Pfam" id="PF01529">
    <property type="entry name" value="DHHC"/>
    <property type="match status" value="1"/>
</dbReference>
<comment type="subcellular location">
    <subcellularLocation>
        <location evidence="1">Membrane</location>
        <topology evidence="1">Multi-pass membrane protein</topology>
    </subcellularLocation>
</comment>
<dbReference type="Proteomes" id="UP000663891">
    <property type="component" value="Unassembled WGS sequence"/>
</dbReference>
<comment type="caution">
    <text evidence="9">The sequence shown here is derived from an EMBL/GenBank/DDBJ whole genome shotgun (WGS) entry which is preliminary data.</text>
</comment>
<dbReference type="EMBL" id="CAJNON010000330">
    <property type="protein sequence ID" value="CAF1200665.1"/>
    <property type="molecule type" value="Genomic_DNA"/>
</dbReference>
<evidence type="ECO:0000256" key="7">
    <source>
        <dbReference type="RuleBase" id="RU079119"/>
    </source>
</evidence>
<evidence type="ECO:0000256" key="3">
    <source>
        <dbReference type="ARBA" id="ARBA00022692"/>
    </source>
</evidence>
<proteinExistence type="inferred from homology"/>
<evidence type="ECO:0000256" key="5">
    <source>
        <dbReference type="ARBA" id="ARBA00023136"/>
    </source>
</evidence>
<dbReference type="PROSITE" id="PS50216">
    <property type="entry name" value="DHHC"/>
    <property type="match status" value="1"/>
</dbReference>
<dbReference type="OrthoDB" id="331948at2759"/>
<dbReference type="AlphaFoldDB" id="A0A814WFC9"/>
<keyword evidence="6 7" id="KW-0012">Acyltransferase</keyword>
<feature type="transmembrane region" description="Helical" evidence="7">
    <location>
        <begin position="159"/>
        <end position="182"/>
    </location>
</feature>
<comment type="domain">
    <text evidence="7">The DHHC domain is required for palmitoyltransferase activity.</text>
</comment>
<keyword evidence="2 7" id="KW-0808">Transferase</keyword>
<evidence type="ECO:0000256" key="4">
    <source>
        <dbReference type="ARBA" id="ARBA00022989"/>
    </source>
</evidence>
<comment type="catalytic activity">
    <reaction evidence="7">
        <text>L-cysteinyl-[protein] + hexadecanoyl-CoA = S-hexadecanoyl-L-cysteinyl-[protein] + CoA</text>
        <dbReference type="Rhea" id="RHEA:36683"/>
        <dbReference type="Rhea" id="RHEA-COMP:10131"/>
        <dbReference type="Rhea" id="RHEA-COMP:11032"/>
        <dbReference type="ChEBI" id="CHEBI:29950"/>
        <dbReference type="ChEBI" id="CHEBI:57287"/>
        <dbReference type="ChEBI" id="CHEBI:57379"/>
        <dbReference type="ChEBI" id="CHEBI:74151"/>
        <dbReference type="EC" id="2.3.1.225"/>
    </reaction>
</comment>